<sequence>MRNIKATSEVPHHPSPDLSETAPFLPRAILSYSYKFPLRDDGSLVAFSEKYRNRGEKIVKAEDLTQMLYPRSKFSNVEDKIKQYIGVRDTPFWRDAPLHHMLDMNTDLDGAMTAWMAEPAFTKTSYIGEQDGNHDFYGTIIKQFYEPFEQTGMTTIFYKVSGRNFTSMPTQWILDRGKPAANTFLSDVINNMARLNAESKTAALTAIPQLIGRDTGVFTYSGLEGFLLKPEGKLMINSYVDSLSSLSRADIQPWSTLVCAVLVDNEARSSGVIMNLDYLVNGIREFKYSDIKVMSLEGKKPITEKDPIPILDLGTNLKIDISWDDWSCCSACCCSGILCGKFYTPDRKCALLSSYKIRKGYLSLMKIKPDKPIYPWDSKPVSSDFQTMMSISPYKERGIALWSTIWESMESLQDVKRYKEDLYYKAFKDVLNTTRPQIPDHPGFYIDEIPCSEEKYDCAKLAECRKINIKSKIDEELEGEADPCVEYEPEIETIFIEHEHTDIEMVPGRSYRIRIREELFATDATRVSWRVSSRPPGRYDTSRACLEQGIVHLKSGDLLLTTLTSRDVKRRLEATLPDGRKINIQLHNASIRLGLGDDSGKVITWGIIIIVFLVLLYAFVKVTSNRRRARTQQILVNRMKKRLRAEGKLQ</sequence>
<proteinExistence type="predicted"/>
<evidence type="ECO:0008006" key="4">
    <source>
        <dbReference type="Google" id="ProtNLM"/>
    </source>
</evidence>
<gene>
    <name evidence="2" type="primary">Necator_chrIV.g17192</name>
    <name evidence="2" type="ORF">RB195_003894</name>
</gene>
<accession>A0ABR1DQQ5</accession>
<evidence type="ECO:0000313" key="3">
    <source>
        <dbReference type="Proteomes" id="UP001303046"/>
    </source>
</evidence>
<evidence type="ECO:0000256" key="1">
    <source>
        <dbReference type="SAM" id="Phobius"/>
    </source>
</evidence>
<evidence type="ECO:0000313" key="2">
    <source>
        <dbReference type="EMBL" id="KAK6752764.1"/>
    </source>
</evidence>
<feature type="transmembrane region" description="Helical" evidence="1">
    <location>
        <begin position="602"/>
        <end position="620"/>
    </location>
</feature>
<keyword evidence="1" id="KW-1133">Transmembrane helix</keyword>
<dbReference type="Proteomes" id="UP001303046">
    <property type="component" value="Unassembled WGS sequence"/>
</dbReference>
<keyword evidence="1" id="KW-0472">Membrane</keyword>
<dbReference type="EMBL" id="JAVFWL010000004">
    <property type="protein sequence ID" value="KAK6752764.1"/>
    <property type="molecule type" value="Genomic_DNA"/>
</dbReference>
<comment type="caution">
    <text evidence="2">The sequence shown here is derived from an EMBL/GenBank/DDBJ whole genome shotgun (WGS) entry which is preliminary data.</text>
</comment>
<name>A0ABR1DQQ5_NECAM</name>
<keyword evidence="1" id="KW-0812">Transmembrane</keyword>
<keyword evidence="3" id="KW-1185">Reference proteome</keyword>
<organism evidence="2 3">
    <name type="scientific">Necator americanus</name>
    <name type="common">Human hookworm</name>
    <dbReference type="NCBI Taxonomy" id="51031"/>
    <lineage>
        <taxon>Eukaryota</taxon>
        <taxon>Metazoa</taxon>
        <taxon>Ecdysozoa</taxon>
        <taxon>Nematoda</taxon>
        <taxon>Chromadorea</taxon>
        <taxon>Rhabditida</taxon>
        <taxon>Rhabditina</taxon>
        <taxon>Rhabditomorpha</taxon>
        <taxon>Strongyloidea</taxon>
        <taxon>Ancylostomatidae</taxon>
        <taxon>Bunostominae</taxon>
        <taxon>Necator</taxon>
    </lineage>
</organism>
<reference evidence="2 3" key="1">
    <citation type="submission" date="2023-08" db="EMBL/GenBank/DDBJ databases">
        <title>A Necator americanus chromosomal reference genome.</title>
        <authorList>
            <person name="Ilik V."/>
            <person name="Petrzelkova K.J."/>
            <person name="Pardy F."/>
            <person name="Fuh T."/>
            <person name="Niatou-Singa F.S."/>
            <person name="Gouil Q."/>
            <person name="Baker L."/>
            <person name="Ritchie M.E."/>
            <person name="Jex A.R."/>
            <person name="Gazzola D."/>
            <person name="Li H."/>
            <person name="Toshio Fujiwara R."/>
            <person name="Zhan B."/>
            <person name="Aroian R.V."/>
            <person name="Pafco B."/>
            <person name="Schwarz E.M."/>
        </authorList>
    </citation>
    <scope>NUCLEOTIDE SEQUENCE [LARGE SCALE GENOMIC DNA]</scope>
    <source>
        <strain evidence="2 3">Aroian</strain>
        <tissue evidence="2">Whole animal</tissue>
    </source>
</reference>
<protein>
    <recommendedName>
        <fullName evidence="4">CD36 family protein</fullName>
    </recommendedName>
</protein>